<evidence type="ECO:0000313" key="5">
    <source>
        <dbReference type="Proteomes" id="UP001152484"/>
    </source>
</evidence>
<feature type="domain" description="SHSP" evidence="3">
    <location>
        <begin position="73"/>
        <end position="176"/>
    </location>
</feature>
<comment type="similarity">
    <text evidence="1 2">Belongs to the small heat shock protein (HSP20) family.</text>
</comment>
<protein>
    <recommendedName>
        <fullName evidence="3">SHSP domain-containing protein</fullName>
    </recommendedName>
</protein>
<dbReference type="SUPFAM" id="SSF49764">
    <property type="entry name" value="HSP20-like chaperones"/>
    <property type="match status" value="1"/>
</dbReference>
<comment type="caution">
    <text evidence="4">The sequence shown here is derived from an EMBL/GenBank/DDBJ whole genome shotgun (WGS) entry which is preliminary data.</text>
</comment>
<organism evidence="4 5">
    <name type="scientific">Cuscuta europaea</name>
    <name type="common">European dodder</name>
    <dbReference type="NCBI Taxonomy" id="41803"/>
    <lineage>
        <taxon>Eukaryota</taxon>
        <taxon>Viridiplantae</taxon>
        <taxon>Streptophyta</taxon>
        <taxon>Embryophyta</taxon>
        <taxon>Tracheophyta</taxon>
        <taxon>Spermatophyta</taxon>
        <taxon>Magnoliopsida</taxon>
        <taxon>eudicotyledons</taxon>
        <taxon>Gunneridae</taxon>
        <taxon>Pentapetalae</taxon>
        <taxon>asterids</taxon>
        <taxon>lamiids</taxon>
        <taxon>Solanales</taxon>
        <taxon>Convolvulaceae</taxon>
        <taxon>Cuscuteae</taxon>
        <taxon>Cuscuta</taxon>
        <taxon>Cuscuta subgen. Cuscuta</taxon>
    </lineage>
</organism>
<accession>A0A9P0Z418</accession>
<sequence>MAGTVINLRNAAAAASTGFTKFLRHKIHSTPITPSITNRLFSSSTTGADPPSGDPYSKIYFRGAPQRFKLENPFQIDGPGNVIEVDEAKEGTVVRVAMPGVAADGFKVWAEKDTVFFAGKGEIEMEGEESGRNYGGSLEFDPELHMAQGVKAEMKNGILKMLVPNAGGQQNNPSSH</sequence>
<keyword evidence="5" id="KW-1185">Reference proteome</keyword>
<dbReference type="EMBL" id="CAMAPE010000019">
    <property type="protein sequence ID" value="CAH9086443.1"/>
    <property type="molecule type" value="Genomic_DNA"/>
</dbReference>
<dbReference type="PANTHER" id="PTHR46991:SF4">
    <property type="entry name" value="14.7 KDA HEAT SHOCK PROTEIN-LIKE"/>
    <property type="match status" value="1"/>
</dbReference>
<evidence type="ECO:0000313" key="4">
    <source>
        <dbReference type="EMBL" id="CAH9086443.1"/>
    </source>
</evidence>
<dbReference type="Pfam" id="PF00011">
    <property type="entry name" value="HSP20"/>
    <property type="match status" value="1"/>
</dbReference>
<dbReference type="PANTHER" id="PTHR46991">
    <property type="entry name" value="23.5 KDA HEAT SHOCK PROTEIN, MITOCHONDRIAL"/>
    <property type="match status" value="1"/>
</dbReference>
<dbReference type="InterPro" id="IPR008978">
    <property type="entry name" value="HSP20-like_chaperone"/>
</dbReference>
<dbReference type="AlphaFoldDB" id="A0A9P0Z418"/>
<dbReference type="Gene3D" id="2.60.40.790">
    <property type="match status" value="1"/>
</dbReference>
<dbReference type="CDD" id="cd06464">
    <property type="entry name" value="ACD_sHsps-like"/>
    <property type="match status" value="1"/>
</dbReference>
<reference evidence="4" key="1">
    <citation type="submission" date="2022-07" db="EMBL/GenBank/DDBJ databases">
        <authorList>
            <person name="Macas J."/>
            <person name="Novak P."/>
            <person name="Neumann P."/>
        </authorList>
    </citation>
    <scope>NUCLEOTIDE SEQUENCE</scope>
</reference>
<dbReference type="InterPro" id="IPR044656">
    <property type="entry name" value="HSP14.7/HSP23.5/HSP23.6-like"/>
</dbReference>
<name>A0A9P0Z418_CUSEU</name>
<gene>
    <name evidence="4" type="ORF">CEURO_LOCUS9631</name>
</gene>
<dbReference type="Proteomes" id="UP001152484">
    <property type="component" value="Unassembled WGS sequence"/>
</dbReference>
<dbReference type="OrthoDB" id="1653398at2759"/>
<dbReference type="InterPro" id="IPR002068">
    <property type="entry name" value="A-crystallin/Hsp20_dom"/>
</dbReference>
<evidence type="ECO:0000256" key="1">
    <source>
        <dbReference type="PROSITE-ProRule" id="PRU00285"/>
    </source>
</evidence>
<evidence type="ECO:0000256" key="2">
    <source>
        <dbReference type="RuleBase" id="RU003616"/>
    </source>
</evidence>
<evidence type="ECO:0000259" key="3">
    <source>
        <dbReference type="PROSITE" id="PS01031"/>
    </source>
</evidence>
<dbReference type="PROSITE" id="PS01031">
    <property type="entry name" value="SHSP"/>
    <property type="match status" value="1"/>
</dbReference>
<proteinExistence type="inferred from homology"/>